<sequence length="902" mass="94870">MGVRAAGIRWPRQHGSVLAVRVHWTAAVPLRRVARRSRPGLPRLVARPPRRPSTRTQRRGRLWALFFRPATGGVAAPAAAPPAMAAVAPVPHRLYLEEELTQDGDGAAGGAAAGTGGATATAGGARSVGADDDASDDDVHLGAVACSIVGMRYYQGVVHQGEWVELVREPSNPYDANAIRVENMARVQVGHISRGEAFYLAPFMDESPATRLRLLATLPSRPRSKFRCPVRIDFFGPPERQERLATRLDTAMEYTSPEDCDGIGAAGAQEGEPAPVEGPPAASAGRRSAAVAARATLAATVASRTSAPRGGAGAGQSAADLDRLFDDAAASRAASLAAAGAALRPPPSLAAVLFPHQAAGVAWALARETAPADSVPPFWSTAVEGGRDVWFNSLTNSSAETMAETGTATPSPAKAEAKVEPDTLAAVESVAAPTHPPSDVKEEVKAEPGALAIEPTTTNPVGRARTRRQSRSASIGVPAATCPPSDSAPAAVQVLSRTAVRQLKVAALRAALVARGVQTADELAALRRPALATLLEEHEAAWETQLADLVAPGVLRVTVYHGAGRTTDVAALAENDVIVASYGTLASEWSPDAADDATGDGRRPPARKKRKSGAAAAHAGVLARVPLRRLVLDEAHILRNGERTRLFKAVMALNAPLRWALTGTPVVNRADDLQPLLAWLRVAPLESRRVWNRAISLPLSAGDEAGLARLRTVVGNAVTRLFAMLAGAVADSDRRDCAVCMEVVTDESARILTRCRHTFCEACLATLLQLGRGFTSFLDLLERSLTAAGWRRGTHFVRLDGSVSRPARAAALGRLRDAPSCRLLLASLTAGGVGISLVAANRVVLADPWWNAAAEAQAADRVCRLGQRRRVTVVKLVMEASVEAAMCSCGRDGDFAFAWCPC</sequence>
<gene>
    <name evidence="1" type="ORF">I4F81_012327</name>
</gene>
<reference evidence="1" key="1">
    <citation type="submission" date="2019-11" db="EMBL/GenBank/DDBJ databases">
        <title>Nori genome reveals adaptations in red seaweeds to the harsh intertidal environment.</title>
        <authorList>
            <person name="Wang D."/>
            <person name="Mao Y."/>
        </authorList>
    </citation>
    <scope>NUCLEOTIDE SEQUENCE</scope>
    <source>
        <tissue evidence="1">Gametophyte</tissue>
    </source>
</reference>
<dbReference type="Proteomes" id="UP000798662">
    <property type="component" value="Chromosome 3"/>
</dbReference>
<proteinExistence type="predicted"/>
<name>A0ACC3CJD5_PYRYE</name>
<accession>A0ACC3CJD5</accession>
<keyword evidence="2" id="KW-1185">Reference proteome</keyword>
<evidence type="ECO:0000313" key="1">
    <source>
        <dbReference type="EMBL" id="KAK1869862.1"/>
    </source>
</evidence>
<organism evidence="1 2">
    <name type="scientific">Pyropia yezoensis</name>
    <name type="common">Susabi-nori</name>
    <name type="synonym">Porphyra yezoensis</name>
    <dbReference type="NCBI Taxonomy" id="2788"/>
    <lineage>
        <taxon>Eukaryota</taxon>
        <taxon>Rhodophyta</taxon>
        <taxon>Bangiophyceae</taxon>
        <taxon>Bangiales</taxon>
        <taxon>Bangiaceae</taxon>
        <taxon>Pyropia</taxon>
    </lineage>
</organism>
<evidence type="ECO:0000313" key="2">
    <source>
        <dbReference type="Proteomes" id="UP000798662"/>
    </source>
</evidence>
<dbReference type="EMBL" id="CM020620">
    <property type="protein sequence ID" value="KAK1869862.1"/>
    <property type="molecule type" value="Genomic_DNA"/>
</dbReference>
<comment type="caution">
    <text evidence="1">The sequence shown here is derived from an EMBL/GenBank/DDBJ whole genome shotgun (WGS) entry which is preliminary data.</text>
</comment>
<protein>
    <submittedName>
        <fullName evidence="1">Uncharacterized protein</fullName>
    </submittedName>
</protein>